<evidence type="ECO:0000256" key="7">
    <source>
        <dbReference type="ARBA" id="ARBA00023136"/>
    </source>
</evidence>
<organism evidence="10 11">
    <name type="scientific">Paenibacillus alvei</name>
    <name type="common">Bacillus alvei</name>
    <dbReference type="NCBI Taxonomy" id="44250"/>
    <lineage>
        <taxon>Bacteria</taxon>
        <taxon>Bacillati</taxon>
        <taxon>Bacillota</taxon>
        <taxon>Bacilli</taxon>
        <taxon>Bacillales</taxon>
        <taxon>Paenibacillaceae</taxon>
        <taxon>Paenibacillus</taxon>
    </lineage>
</organism>
<keyword evidence="6 9" id="KW-1133">Transmembrane helix</keyword>
<dbReference type="EMBL" id="LS992241">
    <property type="protein sequence ID" value="SYX86706.1"/>
    <property type="molecule type" value="Genomic_DNA"/>
</dbReference>
<feature type="transmembrane region" description="Helical" evidence="9">
    <location>
        <begin position="81"/>
        <end position="101"/>
    </location>
</feature>
<evidence type="ECO:0000256" key="1">
    <source>
        <dbReference type="ARBA" id="ARBA00004141"/>
    </source>
</evidence>
<feature type="compositionally biased region" description="Polar residues" evidence="8">
    <location>
        <begin position="366"/>
        <end position="376"/>
    </location>
</feature>
<comment type="similarity">
    <text evidence="2">Belongs to the amino acid-polyamine-organocation (APC) superfamily. Spore germination protein (SGP) (TC 2.A.3.9) family.</text>
</comment>
<keyword evidence="3" id="KW-0813">Transport</keyword>
<dbReference type="Proteomes" id="UP000304148">
    <property type="component" value="Chromosome"/>
</dbReference>
<sequence>MRDQSIISIRQLTILTALFIIGSAILIIPSNLAQEARQDGWLSALLSLGFGLLVIPLYSALCRRYPGQSIAEYCELILGKVLGKAASLCFIIGFALTTAALTLRDIGDFITMQIMPETPAVATHIVFMFIIIFGAYLGIEVFARGAEIFFPWVLLLFICFILFVVPQVEVEQFLPVLERGFVPVIRGGLTFFCFPFLDMAILLLILPSVKNQGKVANALLWGCIIGGAFLIITTLLSILALGAESTARHMYPTYALAKKISLGNFLERIEAVMAVIWFLTTYFRMALLLYATAVGLAQSLKLAEHRFLIIPLGMITISWSILFIPNSSYLSKLLDHWATYALLPGLILPLLLLLVGMYRSNAQVKMQQEESAPQNESCKEQGAATTDGSSSSDRGGGSDVPMDDDPAALRPSSGRTSPPER</sequence>
<dbReference type="Pfam" id="PF03845">
    <property type="entry name" value="Spore_permease"/>
    <property type="match status" value="1"/>
</dbReference>
<protein>
    <submittedName>
        <fullName evidence="10">Spore germination protein</fullName>
    </submittedName>
</protein>
<feature type="transmembrane region" description="Helical" evidence="9">
    <location>
        <begin position="337"/>
        <end position="358"/>
    </location>
</feature>
<dbReference type="AlphaFoldDB" id="A0A383RK86"/>
<dbReference type="RefSeq" id="WP_172619613.1">
    <property type="nucleotide sequence ID" value="NZ_LS992241.1"/>
</dbReference>
<evidence type="ECO:0000256" key="3">
    <source>
        <dbReference type="ARBA" id="ARBA00022448"/>
    </source>
</evidence>
<feature type="region of interest" description="Disordered" evidence="8">
    <location>
        <begin position="366"/>
        <end position="421"/>
    </location>
</feature>
<feature type="transmembrane region" description="Helical" evidence="9">
    <location>
        <begin position="307"/>
        <end position="325"/>
    </location>
</feature>
<dbReference type="InterPro" id="IPR004761">
    <property type="entry name" value="Spore_GerAB"/>
</dbReference>
<evidence type="ECO:0000313" key="11">
    <source>
        <dbReference type="Proteomes" id="UP000304148"/>
    </source>
</evidence>
<dbReference type="PANTHER" id="PTHR34975">
    <property type="entry name" value="SPORE GERMINATION PROTEIN A2"/>
    <property type="match status" value="1"/>
</dbReference>
<feature type="transmembrane region" description="Helical" evidence="9">
    <location>
        <begin position="188"/>
        <end position="206"/>
    </location>
</feature>
<feature type="transmembrane region" description="Helical" evidence="9">
    <location>
        <begin position="12"/>
        <end position="29"/>
    </location>
</feature>
<evidence type="ECO:0000256" key="5">
    <source>
        <dbReference type="ARBA" id="ARBA00022692"/>
    </source>
</evidence>
<name>A0A383RK86_PAEAL</name>
<accession>A0A383RK86</accession>
<keyword evidence="5 9" id="KW-0812">Transmembrane</keyword>
<feature type="transmembrane region" description="Helical" evidence="9">
    <location>
        <begin position="218"/>
        <end position="243"/>
    </location>
</feature>
<feature type="transmembrane region" description="Helical" evidence="9">
    <location>
        <begin position="149"/>
        <end position="168"/>
    </location>
</feature>
<feature type="transmembrane region" description="Helical" evidence="9">
    <location>
        <begin position="121"/>
        <end position="142"/>
    </location>
</feature>
<dbReference type="NCBIfam" id="TIGR00912">
    <property type="entry name" value="2A0309"/>
    <property type="match status" value="1"/>
</dbReference>
<evidence type="ECO:0000256" key="4">
    <source>
        <dbReference type="ARBA" id="ARBA00022544"/>
    </source>
</evidence>
<gene>
    <name evidence="10" type="ORF">PBLR_15132</name>
</gene>
<feature type="transmembrane region" description="Helical" evidence="9">
    <location>
        <begin position="41"/>
        <end position="61"/>
    </location>
</feature>
<keyword evidence="4" id="KW-0309">Germination</keyword>
<evidence type="ECO:0000256" key="2">
    <source>
        <dbReference type="ARBA" id="ARBA00007998"/>
    </source>
</evidence>
<dbReference type="PANTHER" id="PTHR34975:SF2">
    <property type="entry name" value="SPORE GERMINATION PROTEIN A2"/>
    <property type="match status" value="1"/>
</dbReference>
<dbReference type="GO" id="GO:0016020">
    <property type="term" value="C:membrane"/>
    <property type="evidence" value="ECO:0007669"/>
    <property type="project" value="UniProtKB-SubCell"/>
</dbReference>
<dbReference type="GO" id="GO:0009847">
    <property type="term" value="P:spore germination"/>
    <property type="evidence" value="ECO:0007669"/>
    <property type="project" value="InterPro"/>
</dbReference>
<evidence type="ECO:0000256" key="8">
    <source>
        <dbReference type="SAM" id="MobiDB-lite"/>
    </source>
</evidence>
<reference evidence="11" key="1">
    <citation type="submission" date="2018-08" db="EMBL/GenBank/DDBJ databases">
        <authorList>
            <person name="Chevrot R."/>
        </authorList>
    </citation>
    <scope>NUCLEOTIDE SEQUENCE [LARGE SCALE GENOMIC DNA]</scope>
</reference>
<evidence type="ECO:0000256" key="6">
    <source>
        <dbReference type="ARBA" id="ARBA00022989"/>
    </source>
</evidence>
<proteinExistence type="inferred from homology"/>
<comment type="subcellular location">
    <subcellularLocation>
        <location evidence="1">Membrane</location>
        <topology evidence="1">Multi-pass membrane protein</topology>
    </subcellularLocation>
</comment>
<evidence type="ECO:0000256" key="9">
    <source>
        <dbReference type="SAM" id="Phobius"/>
    </source>
</evidence>
<keyword evidence="7 9" id="KW-0472">Membrane</keyword>
<feature type="compositionally biased region" description="Low complexity" evidence="8">
    <location>
        <begin position="382"/>
        <end position="393"/>
    </location>
</feature>
<feature type="transmembrane region" description="Helical" evidence="9">
    <location>
        <begin position="271"/>
        <end position="295"/>
    </location>
</feature>
<dbReference type="Gene3D" id="1.20.1740.10">
    <property type="entry name" value="Amino acid/polyamine transporter I"/>
    <property type="match status" value="1"/>
</dbReference>
<evidence type="ECO:0000313" key="10">
    <source>
        <dbReference type="EMBL" id="SYX86706.1"/>
    </source>
</evidence>